<sequence length="66" mass="7498">MGLGGVESLPFVTYEGLICHNAQFKDFPDDPSGEFDEFKNFVKSNFEFCKWIGLLIVATQVWLSFS</sequence>
<keyword evidence="2" id="KW-1185">Reference proteome</keyword>
<dbReference type="AlphaFoldDB" id="A0AAP0P5Q1"/>
<protein>
    <submittedName>
        <fullName evidence="1">Uncharacterized protein</fullName>
    </submittedName>
</protein>
<dbReference type="EMBL" id="JBBNAG010000005">
    <property type="protein sequence ID" value="KAK9131753.1"/>
    <property type="molecule type" value="Genomic_DNA"/>
</dbReference>
<reference evidence="1 2" key="1">
    <citation type="submission" date="2024-01" db="EMBL/GenBank/DDBJ databases">
        <title>Genome assemblies of Stephania.</title>
        <authorList>
            <person name="Yang L."/>
        </authorList>
    </citation>
    <scope>NUCLEOTIDE SEQUENCE [LARGE SCALE GENOMIC DNA]</scope>
    <source>
        <strain evidence="1">JXDWG</strain>
        <tissue evidence="1">Leaf</tissue>
    </source>
</reference>
<gene>
    <name evidence="1" type="ORF">Scep_011281</name>
</gene>
<accession>A0AAP0P5Q1</accession>
<evidence type="ECO:0000313" key="2">
    <source>
        <dbReference type="Proteomes" id="UP001419268"/>
    </source>
</evidence>
<dbReference type="Proteomes" id="UP001419268">
    <property type="component" value="Unassembled WGS sequence"/>
</dbReference>
<proteinExistence type="predicted"/>
<evidence type="ECO:0000313" key="1">
    <source>
        <dbReference type="EMBL" id="KAK9131753.1"/>
    </source>
</evidence>
<organism evidence="1 2">
    <name type="scientific">Stephania cephalantha</name>
    <dbReference type="NCBI Taxonomy" id="152367"/>
    <lineage>
        <taxon>Eukaryota</taxon>
        <taxon>Viridiplantae</taxon>
        <taxon>Streptophyta</taxon>
        <taxon>Embryophyta</taxon>
        <taxon>Tracheophyta</taxon>
        <taxon>Spermatophyta</taxon>
        <taxon>Magnoliopsida</taxon>
        <taxon>Ranunculales</taxon>
        <taxon>Menispermaceae</taxon>
        <taxon>Menispermoideae</taxon>
        <taxon>Cissampelideae</taxon>
        <taxon>Stephania</taxon>
    </lineage>
</organism>
<comment type="caution">
    <text evidence="1">The sequence shown here is derived from an EMBL/GenBank/DDBJ whole genome shotgun (WGS) entry which is preliminary data.</text>
</comment>
<name>A0AAP0P5Q1_9MAGN</name>